<comment type="caution">
    <text evidence="1">The sequence shown here is derived from an EMBL/GenBank/DDBJ whole genome shotgun (WGS) entry which is preliminary data.</text>
</comment>
<protein>
    <submittedName>
        <fullName evidence="1">Uncharacterized protein</fullName>
    </submittedName>
</protein>
<reference evidence="1" key="1">
    <citation type="submission" date="2021-02" db="EMBL/GenBank/DDBJ databases">
        <authorList>
            <consortium name="DOE Joint Genome Institute"/>
            <person name="Ahrendt S."/>
            <person name="Looney B.P."/>
            <person name="Miyauchi S."/>
            <person name="Morin E."/>
            <person name="Drula E."/>
            <person name="Courty P.E."/>
            <person name="Chicoki N."/>
            <person name="Fauchery L."/>
            <person name="Kohler A."/>
            <person name="Kuo A."/>
            <person name="Labutti K."/>
            <person name="Pangilinan J."/>
            <person name="Lipzen A."/>
            <person name="Riley R."/>
            <person name="Andreopoulos W."/>
            <person name="He G."/>
            <person name="Johnson J."/>
            <person name="Barry K.W."/>
            <person name="Grigoriev I.V."/>
            <person name="Nagy L."/>
            <person name="Hibbett D."/>
            <person name="Henrissat B."/>
            <person name="Matheny P.B."/>
            <person name="Labbe J."/>
            <person name="Martin F."/>
        </authorList>
    </citation>
    <scope>NUCLEOTIDE SEQUENCE</scope>
    <source>
        <strain evidence="1">FP105234-sp</strain>
    </source>
</reference>
<accession>A0ACB8RL73</accession>
<evidence type="ECO:0000313" key="1">
    <source>
        <dbReference type="EMBL" id="KAI0044436.1"/>
    </source>
</evidence>
<proteinExistence type="predicted"/>
<dbReference type="EMBL" id="MU275983">
    <property type="protein sequence ID" value="KAI0044436.1"/>
    <property type="molecule type" value="Genomic_DNA"/>
</dbReference>
<sequence length="365" mass="41209">MDSGPSTSHTDAKDNIARSSKSRGTTSIRAAKQTAGIEGRPVKRARNTKSSEQKAKGPPRVKHERTSVLSTLPLEIFHKELPQISGLLPPEDLIQLSRTSKAFRKLLLSPQSLFLWKDSYDLLPDAPPCPDDISVRAWAHLLFGGAYCSTCGTRPVKSVLFILRRRACRSCMKKHLLGPVDVLERFGVAFELLMELPRPSANRKWWDEDVAALQRELDDLLAQHQGIKSAAYKTQLAEIRAAKKAATELKMRHTAMCIYWEESRAQNRTLHLAEIKAKRFEDIKRRLLALNYETVDIDAIRDLPEVLVAKPMSDRAWARSSQAIIFEVQGALDKAWMIIAHPQARHFDALWTWSGLYSYTAHGLP</sequence>
<organism evidence="1 2">
    <name type="scientific">Auriscalpium vulgare</name>
    <dbReference type="NCBI Taxonomy" id="40419"/>
    <lineage>
        <taxon>Eukaryota</taxon>
        <taxon>Fungi</taxon>
        <taxon>Dikarya</taxon>
        <taxon>Basidiomycota</taxon>
        <taxon>Agaricomycotina</taxon>
        <taxon>Agaricomycetes</taxon>
        <taxon>Russulales</taxon>
        <taxon>Auriscalpiaceae</taxon>
        <taxon>Auriscalpium</taxon>
    </lineage>
</organism>
<reference evidence="1" key="2">
    <citation type="journal article" date="2022" name="New Phytol.">
        <title>Evolutionary transition to the ectomycorrhizal habit in the genomes of a hyperdiverse lineage of mushroom-forming fungi.</title>
        <authorList>
            <person name="Looney B."/>
            <person name="Miyauchi S."/>
            <person name="Morin E."/>
            <person name="Drula E."/>
            <person name="Courty P.E."/>
            <person name="Kohler A."/>
            <person name="Kuo A."/>
            <person name="LaButti K."/>
            <person name="Pangilinan J."/>
            <person name="Lipzen A."/>
            <person name="Riley R."/>
            <person name="Andreopoulos W."/>
            <person name="He G."/>
            <person name="Johnson J."/>
            <person name="Nolan M."/>
            <person name="Tritt A."/>
            <person name="Barry K.W."/>
            <person name="Grigoriev I.V."/>
            <person name="Nagy L.G."/>
            <person name="Hibbett D."/>
            <person name="Henrissat B."/>
            <person name="Matheny P.B."/>
            <person name="Labbe J."/>
            <person name="Martin F.M."/>
        </authorList>
    </citation>
    <scope>NUCLEOTIDE SEQUENCE</scope>
    <source>
        <strain evidence="1">FP105234-sp</strain>
    </source>
</reference>
<gene>
    <name evidence="1" type="ORF">FA95DRAFT_1608541</name>
</gene>
<keyword evidence="2" id="KW-1185">Reference proteome</keyword>
<name>A0ACB8RL73_9AGAM</name>
<evidence type="ECO:0000313" key="2">
    <source>
        <dbReference type="Proteomes" id="UP000814033"/>
    </source>
</evidence>
<dbReference type="Proteomes" id="UP000814033">
    <property type="component" value="Unassembled WGS sequence"/>
</dbReference>